<evidence type="ECO:0000313" key="5">
    <source>
        <dbReference type="Proteomes" id="UP000248395"/>
    </source>
</evidence>
<dbReference type="SUPFAM" id="SSF54373">
    <property type="entry name" value="FAD-linked reductases, C-terminal domain"/>
    <property type="match status" value="1"/>
</dbReference>
<reference evidence="4 5" key="1">
    <citation type="submission" date="2018-05" db="EMBL/GenBank/DDBJ databases">
        <title>Genomic Encyclopedia of Type Strains, Phase IV (KMG-IV): sequencing the most valuable type-strain genomes for metagenomic binning, comparative biology and taxonomic classification.</title>
        <authorList>
            <person name="Goeker M."/>
        </authorList>
    </citation>
    <scope>NUCLEOTIDE SEQUENCE [LARGE SCALE GENOMIC DNA]</scope>
    <source>
        <strain evidence="4 5">DSM 25134</strain>
    </source>
</reference>
<evidence type="ECO:0000259" key="3">
    <source>
        <dbReference type="Pfam" id="PF01266"/>
    </source>
</evidence>
<dbReference type="AlphaFoldDB" id="A0A318JJN6"/>
<comment type="caution">
    <text evidence="4">The sequence shown here is derived from an EMBL/GenBank/DDBJ whole genome shotgun (WGS) entry which is preliminary data.</text>
</comment>
<keyword evidence="2" id="KW-0560">Oxidoreductase</keyword>
<dbReference type="GO" id="GO:0008718">
    <property type="term" value="F:D-amino-acid dehydrogenase activity"/>
    <property type="evidence" value="ECO:0007669"/>
    <property type="project" value="TreeGrafter"/>
</dbReference>
<dbReference type="OrthoDB" id="18526at2"/>
<dbReference type="PANTHER" id="PTHR13847:SF280">
    <property type="entry name" value="D-AMINO ACID DEHYDROGENASE"/>
    <property type="match status" value="1"/>
</dbReference>
<dbReference type="EMBL" id="QJKC01000004">
    <property type="protein sequence ID" value="PXX49448.1"/>
    <property type="molecule type" value="Genomic_DNA"/>
</dbReference>
<feature type="domain" description="FAD dependent oxidoreductase" evidence="3">
    <location>
        <begin position="2"/>
        <end position="402"/>
    </location>
</feature>
<dbReference type="Gene3D" id="3.30.9.10">
    <property type="entry name" value="D-Amino Acid Oxidase, subunit A, domain 2"/>
    <property type="match status" value="1"/>
</dbReference>
<dbReference type="GO" id="GO:0055130">
    <property type="term" value="P:D-alanine catabolic process"/>
    <property type="evidence" value="ECO:0007669"/>
    <property type="project" value="TreeGrafter"/>
</dbReference>
<dbReference type="SUPFAM" id="SSF51905">
    <property type="entry name" value="FAD/NAD(P)-binding domain"/>
    <property type="match status" value="1"/>
</dbReference>
<keyword evidence="5" id="KW-1185">Reference proteome</keyword>
<evidence type="ECO:0000313" key="4">
    <source>
        <dbReference type="EMBL" id="PXX49448.1"/>
    </source>
</evidence>
<comment type="similarity">
    <text evidence="1">Belongs to the DadA oxidoreductase family.</text>
</comment>
<organism evidence="4 5">
    <name type="scientific">Aquitalea magnusonii</name>
    <dbReference type="NCBI Taxonomy" id="332411"/>
    <lineage>
        <taxon>Bacteria</taxon>
        <taxon>Pseudomonadati</taxon>
        <taxon>Pseudomonadota</taxon>
        <taxon>Betaproteobacteria</taxon>
        <taxon>Neisseriales</taxon>
        <taxon>Chromobacteriaceae</taxon>
        <taxon>Aquitalea</taxon>
    </lineage>
</organism>
<protein>
    <submittedName>
        <fullName evidence="4">Glycine/D-amino acid oxidase-like deaminating enzyme</fullName>
    </submittedName>
</protein>
<sequence>MKVAVLGSGVVGVSTAWFLARAGHEVVVLDRACGPARETSFANGGQISVSQSEPWANPSAPWQILQWLLRDDAPLLFRLRLDPAQWRWCWQFLLECRGRRAEANMRQMLALGRYSRDTLQQLRAELGLDYQQQTRGIVSLFHTQRQLDEAAHVAAQMRELGMDKHIISREELARIEPALAGIAPTLAGASYCPSDESGDVHLYTCAMAEHAARAGVEFRFNTRINALETDNGRISGVSVNLPEGNYRRVTADAYVLALGSYSPLLAAPLGIRLPIYPWKGYSATLPLRDPATAPVASITDEAYKVVISRLGKRLRIAGTAELAGYSSSLNALRCQALLKRGQALMPDVADWDAAEFWSGLRPATPGNVPLIGRSRYANLYLNTGHGTLGWTEGAGSGRALAEIISGRTPPIDFAFQGM</sequence>
<dbReference type="InterPro" id="IPR006076">
    <property type="entry name" value="FAD-dep_OxRdtase"/>
</dbReference>
<evidence type="ECO:0000256" key="1">
    <source>
        <dbReference type="ARBA" id="ARBA00009410"/>
    </source>
</evidence>
<dbReference type="GO" id="GO:0005737">
    <property type="term" value="C:cytoplasm"/>
    <property type="evidence" value="ECO:0007669"/>
    <property type="project" value="TreeGrafter"/>
</dbReference>
<dbReference type="Proteomes" id="UP000248395">
    <property type="component" value="Unassembled WGS sequence"/>
</dbReference>
<accession>A0A318JJN6</accession>
<dbReference type="RefSeq" id="WP_110313118.1">
    <property type="nucleotide sequence ID" value="NZ_QJKC01000004.1"/>
</dbReference>
<name>A0A318JJN6_9NEIS</name>
<dbReference type="NCBIfam" id="NF001933">
    <property type="entry name" value="PRK00711.1"/>
    <property type="match status" value="1"/>
</dbReference>
<dbReference type="PANTHER" id="PTHR13847">
    <property type="entry name" value="SARCOSINE DEHYDROGENASE-RELATED"/>
    <property type="match status" value="1"/>
</dbReference>
<dbReference type="Gene3D" id="3.50.50.60">
    <property type="entry name" value="FAD/NAD(P)-binding domain"/>
    <property type="match status" value="2"/>
</dbReference>
<gene>
    <name evidence="4" type="ORF">DFR38_10488</name>
</gene>
<dbReference type="InterPro" id="IPR036188">
    <property type="entry name" value="FAD/NAD-bd_sf"/>
</dbReference>
<dbReference type="Pfam" id="PF01266">
    <property type="entry name" value="DAO"/>
    <property type="match status" value="1"/>
</dbReference>
<dbReference type="GO" id="GO:0005886">
    <property type="term" value="C:plasma membrane"/>
    <property type="evidence" value="ECO:0007669"/>
    <property type="project" value="TreeGrafter"/>
</dbReference>
<evidence type="ECO:0000256" key="2">
    <source>
        <dbReference type="ARBA" id="ARBA00023002"/>
    </source>
</evidence>
<proteinExistence type="inferred from homology"/>